<dbReference type="InterPro" id="IPR036397">
    <property type="entry name" value="RNaseH_sf"/>
</dbReference>
<evidence type="ECO:0000256" key="1">
    <source>
        <dbReference type="SAM" id="MobiDB-lite"/>
    </source>
</evidence>
<reference evidence="3 4" key="1">
    <citation type="journal article" date="2018" name="PLoS Genet.">
        <title>Population sequencing reveals clonal diversity and ancestral inbreeding in the grapevine cultivar Chardonnay.</title>
        <authorList>
            <person name="Roach M.J."/>
            <person name="Johnson D.L."/>
            <person name="Bohlmann J."/>
            <person name="van Vuuren H.J."/>
            <person name="Jones S.J."/>
            <person name="Pretorius I.S."/>
            <person name="Schmidt S.A."/>
            <person name="Borneman A.R."/>
        </authorList>
    </citation>
    <scope>NUCLEOTIDE SEQUENCE [LARGE SCALE GENOMIC DNA]</scope>
    <source>
        <strain evidence="4">cv. Chardonnay</strain>
        <tissue evidence="3">Leaf</tissue>
    </source>
</reference>
<evidence type="ECO:0000313" key="3">
    <source>
        <dbReference type="EMBL" id="RVW66562.1"/>
    </source>
</evidence>
<evidence type="ECO:0000259" key="2">
    <source>
        <dbReference type="PROSITE" id="PS50994"/>
    </source>
</evidence>
<dbReference type="Pfam" id="PF13456">
    <property type="entry name" value="RVT_3"/>
    <property type="match status" value="1"/>
</dbReference>
<dbReference type="InterPro" id="IPR002156">
    <property type="entry name" value="RNaseH_domain"/>
</dbReference>
<dbReference type="PROSITE" id="PS50994">
    <property type="entry name" value="INTEGRASE"/>
    <property type="match status" value="1"/>
</dbReference>
<name>A0A438G2Z1_VITVI</name>
<dbReference type="InterPro" id="IPR001584">
    <property type="entry name" value="Integrase_cat-core"/>
</dbReference>
<dbReference type="Gene3D" id="3.30.420.10">
    <property type="entry name" value="Ribonuclease H-like superfamily/Ribonuclease H"/>
    <property type="match status" value="3"/>
</dbReference>
<dbReference type="GO" id="GO:0003676">
    <property type="term" value="F:nucleic acid binding"/>
    <property type="evidence" value="ECO:0007669"/>
    <property type="project" value="InterPro"/>
</dbReference>
<dbReference type="Proteomes" id="UP000288805">
    <property type="component" value="Unassembled WGS sequence"/>
</dbReference>
<dbReference type="PANTHER" id="PTHR48475">
    <property type="entry name" value="RIBONUCLEASE H"/>
    <property type="match status" value="1"/>
</dbReference>
<dbReference type="SUPFAM" id="SSF53098">
    <property type="entry name" value="Ribonuclease H-like"/>
    <property type="match status" value="2"/>
</dbReference>
<protein>
    <recommendedName>
        <fullName evidence="2">Integrase catalytic domain-containing protein</fullName>
    </recommendedName>
</protein>
<dbReference type="PANTHER" id="PTHR48475:SF1">
    <property type="entry name" value="RNASE H TYPE-1 DOMAIN-CONTAINING PROTEIN"/>
    <property type="match status" value="1"/>
</dbReference>
<evidence type="ECO:0000313" key="4">
    <source>
        <dbReference type="Proteomes" id="UP000288805"/>
    </source>
</evidence>
<dbReference type="GO" id="GO:0015074">
    <property type="term" value="P:DNA integration"/>
    <property type="evidence" value="ECO:0007669"/>
    <property type="project" value="InterPro"/>
</dbReference>
<comment type="caution">
    <text evidence="3">The sequence shown here is derived from an EMBL/GenBank/DDBJ whole genome shotgun (WGS) entry which is preliminary data.</text>
</comment>
<accession>A0A438G2Z1</accession>
<dbReference type="GO" id="GO:0004523">
    <property type="term" value="F:RNA-DNA hybrid ribonuclease activity"/>
    <property type="evidence" value="ECO:0007669"/>
    <property type="project" value="InterPro"/>
</dbReference>
<sequence>MTSLLHFEEKVHQKKLQRADGIPLLFPRLLCQILEHLGYPEEPRLERRRHCREDFSLDKWHHLVAYFAPQGAPAVPAPPELPRDEQIPQAQQDEILTETTPPAPAAHPSVHMPEAIHPTSLSLRRLRAFIADTEHCSGFYYPPDGHYSAHQDQIIATQAQHTTILHQIQQHLSMQTPFGHDRSAPSEPLVPDEESLPAEQPIPEEEIRAEPSHDPSYLIFLCTPYLLYTQTLSHSGESQESNDSNHVRFGAEMRKIWPSEDNCIKLRDNFARWKSRPGWALNQSGFCIGILLISPQGDHIPKSVRLTFSDHHRLTNNIIEYEACIIGLETALDLRVRQLEIHGDSNLVIQFDELRYIHLPRVENQFADALATLASMLEIPAGVTMRPLLIGLRSLPSPPVGHEYILVAIDYFTKWVEAASYARLTVARVAKFIRSHIICRYGVPYELISDRGMHFREYQEDFEKDGRDFPRLVKEAPFALWAYRTSFRTSTGATPYSLVYGMEAVLPVEIEMGSLRVYQRKMAGVFRRRVMPRFHKGDLVLRALKGLISHPRGKFRPTWSGSYVIRDLTREGAAWLTDLDGKSVYGACQCGSAEEVLCVRSWSKDGWPSFQVAIFPTTHPYIDISYC</sequence>
<dbReference type="InterPro" id="IPR012337">
    <property type="entry name" value="RNaseH-like_sf"/>
</dbReference>
<dbReference type="EMBL" id="QGNW01000644">
    <property type="protein sequence ID" value="RVW66562.1"/>
    <property type="molecule type" value="Genomic_DNA"/>
</dbReference>
<feature type="domain" description="Integrase catalytic" evidence="2">
    <location>
        <begin position="383"/>
        <end position="464"/>
    </location>
</feature>
<dbReference type="CDD" id="cd09279">
    <property type="entry name" value="RNase_HI_like"/>
    <property type="match status" value="1"/>
</dbReference>
<proteinExistence type="predicted"/>
<gene>
    <name evidence="3" type="ORF">CK203_064615</name>
</gene>
<dbReference type="AlphaFoldDB" id="A0A438G2Z1"/>
<feature type="region of interest" description="Disordered" evidence="1">
    <location>
        <begin position="179"/>
        <end position="198"/>
    </location>
</feature>
<organism evidence="3 4">
    <name type="scientific">Vitis vinifera</name>
    <name type="common">Grape</name>
    <dbReference type="NCBI Taxonomy" id="29760"/>
    <lineage>
        <taxon>Eukaryota</taxon>
        <taxon>Viridiplantae</taxon>
        <taxon>Streptophyta</taxon>
        <taxon>Embryophyta</taxon>
        <taxon>Tracheophyta</taxon>
        <taxon>Spermatophyta</taxon>
        <taxon>Magnoliopsida</taxon>
        <taxon>eudicotyledons</taxon>
        <taxon>Gunneridae</taxon>
        <taxon>Pentapetalae</taxon>
        <taxon>rosids</taxon>
        <taxon>Vitales</taxon>
        <taxon>Vitaceae</taxon>
        <taxon>Viteae</taxon>
        <taxon>Vitis</taxon>
    </lineage>
</organism>